<dbReference type="RefSeq" id="WP_120213385.1">
    <property type="nucleotide sequence ID" value="NZ_BMCW01000003.1"/>
</dbReference>
<dbReference type="AlphaFoldDB" id="A0A420D9D7"/>
<gene>
    <name evidence="2" type="ORF">BXY58_1716</name>
    <name evidence="1" type="ORF">GCM10007332_17660</name>
</gene>
<dbReference type="EMBL" id="BMCW01000003">
    <property type="protein sequence ID" value="GGG56450.1"/>
    <property type="molecule type" value="Genomic_DNA"/>
</dbReference>
<organism evidence="2 3">
    <name type="scientific">Epilithonimonas arachidiradicis</name>
    <dbReference type="NCBI Taxonomy" id="1617282"/>
    <lineage>
        <taxon>Bacteria</taxon>
        <taxon>Pseudomonadati</taxon>
        <taxon>Bacteroidota</taxon>
        <taxon>Flavobacteriia</taxon>
        <taxon>Flavobacteriales</taxon>
        <taxon>Weeksellaceae</taxon>
        <taxon>Chryseobacterium group</taxon>
        <taxon>Epilithonimonas</taxon>
    </lineage>
</organism>
<reference evidence="1" key="4">
    <citation type="submission" date="2024-05" db="EMBL/GenBank/DDBJ databases">
        <authorList>
            <person name="Sun Q."/>
            <person name="Sedlacek I."/>
        </authorList>
    </citation>
    <scope>NUCLEOTIDE SEQUENCE</scope>
    <source>
        <strain evidence="1">CCM 8490</strain>
    </source>
</reference>
<accession>A0A420D9D7</accession>
<dbReference type="InterPro" id="IPR045468">
    <property type="entry name" value="DUF6496"/>
</dbReference>
<sequence length="63" mass="6826">MATTKKYSDKAQDKVGKVMKEFKEGKLKSGSGDKVTSRKQAIAIGISEAKEAGLKVPKQKKSK</sequence>
<protein>
    <submittedName>
        <fullName evidence="2">Uncharacterized protein</fullName>
    </submittedName>
</protein>
<dbReference type="Pfam" id="PF20106">
    <property type="entry name" value="DUF6496"/>
    <property type="match status" value="1"/>
</dbReference>
<proteinExistence type="predicted"/>
<name>A0A420D9D7_9FLAO</name>
<reference evidence="4" key="3">
    <citation type="journal article" date="2019" name="Int. J. Syst. Evol. Microbiol.">
        <title>The Global Catalogue of Microorganisms (GCM) 10K type strain sequencing project: providing services to taxonomists for standard genome sequencing and annotation.</title>
        <authorList>
            <consortium name="The Broad Institute Genomics Platform"/>
            <consortium name="The Broad Institute Genome Sequencing Center for Infectious Disease"/>
            <person name="Wu L."/>
            <person name="Ma J."/>
        </authorList>
    </citation>
    <scope>NUCLEOTIDE SEQUENCE [LARGE SCALE GENOMIC DNA]</scope>
    <source>
        <strain evidence="4">CCM 8490</strain>
    </source>
</reference>
<dbReference type="Proteomes" id="UP000285906">
    <property type="component" value="Unassembled WGS sequence"/>
</dbReference>
<evidence type="ECO:0000313" key="3">
    <source>
        <dbReference type="Proteomes" id="UP000285906"/>
    </source>
</evidence>
<reference evidence="1" key="1">
    <citation type="journal article" date="2014" name="Int. J. Syst. Evol. Microbiol.">
        <title>Complete genome of a new Firmicutes species belonging to the dominant human colonic microbiota ('Ruminococcus bicirculans') reveals two chromosomes and a selective capacity to utilize plant glucans.</title>
        <authorList>
            <consortium name="NISC Comparative Sequencing Program"/>
            <person name="Wegmann U."/>
            <person name="Louis P."/>
            <person name="Goesmann A."/>
            <person name="Henrissat B."/>
            <person name="Duncan S.H."/>
            <person name="Flint H.J."/>
        </authorList>
    </citation>
    <scope>NUCLEOTIDE SEQUENCE</scope>
    <source>
        <strain evidence="1">CCM 8490</strain>
    </source>
</reference>
<dbReference type="OrthoDB" id="8256417at2"/>
<reference evidence="2 3" key="2">
    <citation type="submission" date="2018-09" db="EMBL/GenBank/DDBJ databases">
        <title>Genomic Encyclopedia of Archaeal and Bacterial Type Strains, Phase II (KMG-II): from individual species to whole genera.</title>
        <authorList>
            <person name="Goeker M."/>
        </authorList>
    </citation>
    <scope>NUCLEOTIDE SEQUENCE [LARGE SCALE GENOMIC DNA]</scope>
    <source>
        <strain evidence="2 3">DSM 27620</strain>
    </source>
</reference>
<dbReference type="Proteomes" id="UP000658202">
    <property type="component" value="Unassembled WGS sequence"/>
</dbReference>
<comment type="caution">
    <text evidence="2">The sequence shown here is derived from an EMBL/GenBank/DDBJ whole genome shotgun (WGS) entry which is preliminary data.</text>
</comment>
<dbReference type="EMBL" id="RAQH01000004">
    <property type="protein sequence ID" value="RKE87598.1"/>
    <property type="molecule type" value="Genomic_DNA"/>
</dbReference>
<evidence type="ECO:0000313" key="4">
    <source>
        <dbReference type="Proteomes" id="UP000658202"/>
    </source>
</evidence>
<evidence type="ECO:0000313" key="1">
    <source>
        <dbReference type="EMBL" id="GGG56450.1"/>
    </source>
</evidence>
<keyword evidence="4" id="KW-1185">Reference proteome</keyword>
<evidence type="ECO:0000313" key="2">
    <source>
        <dbReference type="EMBL" id="RKE87598.1"/>
    </source>
</evidence>